<evidence type="ECO:0000256" key="2">
    <source>
        <dbReference type="ARBA" id="ARBA00022741"/>
    </source>
</evidence>
<evidence type="ECO:0000256" key="6">
    <source>
        <dbReference type="ARBA" id="ARBA00023175"/>
    </source>
</evidence>
<dbReference type="Gene3D" id="1.10.10.820">
    <property type="match status" value="1"/>
</dbReference>
<dbReference type="Gene3D" id="1.10.287.1490">
    <property type="match status" value="2"/>
</dbReference>
<feature type="coiled-coil region" evidence="9">
    <location>
        <begin position="1696"/>
        <end position="1751"/>
    </location>
</feature>
<dbReference type="GO" id="GO:0016020">
    <property type="term" value="C:membrane"/>
    <property type="evidence" value="ECO:0007669"/>
    <property type="project" value="TreeGrafter"/>
</dbReference>
<keyword evidence="2 8" id="KW-0547">Nucleotide-binding</keyword>
<feature type="coiled-coil region" evidence="9">
    <location>
        <begin position="973"/>
        <end position="1130"/>
    </location>
</feature>
<feature type="region of interest" description="Actin-binding" evidence="8">
    <location>
        <begin position="640"/>
        <end position="662"/>
    </location>
</feature>
<feature type="coiled-coil region" evidence="9">
    <location>
        <begin position="1399"/>
        <end position="1565"/>
    </location>
</feature>
<dbReference type="GO" id="GO:0007015">
    <property type="term" value="P:actin filament organization"/>
    <property type="evidence" value="ECO:0007669"/>
    <property type="project" value="TreeGrafter"/>
</dbReference>
<comment type="caution">
    <text evidence="13">The sequence shown here is derived from an EMBL/GenBank/DDBJ whole genome shotgun (WGS) entry which is preliminary data.</text>
</comment>
<dbReference type="GO" id="GO:0016459">
    <property type="term" value="C:myosin complex"/>
    <property type="evidence" value="ECO:0007669"/>
    <property type="project" value="UniProtKB-KW"/>
</dbReference>
<dbReference type="GO" id="GO:0005737">
    <property type="term" value="C:cytoplasm"/>
    <property type="evidence" value="ECO:0007669"/>
    <property type="project" value="UniProtKB-ARBA"/>
</dbReference>
<feature type="binding site" evidence="8">
    <location>
        <begin position="161"/>
        <end position="168"/>
    </location>
    <ligand>
        <name>ATP</name>
        <dbReference type="ChEBI" id="CHEBI:30616"/>
    </ligand>
</feature>
<evidence type="ECO:0000256" key="10">
    <source>
        <dbReference type="SAM" id="MobiDB-lite"/>
    </source>
</evidence>
<dbReference type="GO" id="GO:0000146">
    <property type="term" value="F:microfilament motor activity"/>
    <property type="evidence" value="ECO:0007669"/>
    <property type="project" value="TreeGrafter"/>
</dbReference>
<proteinExistence type="inferred from homology"/>
<dbReference type="PROSITE" id="PS51844">
    <property type="entry name" value="SH3_LIKE"/>
    <property type="match status" value="1"/>
</dbReference>
<feature type="compositionally biased region" description="Polar residues" evidence="10">
    <location>
        <begin position="622"/>
        <end position="631"/>
    </location>
</feature>
<dbReference type="RefSeq" id="XP_041406767.1">
    <property type="nucleotide sequence ID" value="XM_041550833.1"/>
</dbReference>
<feature type="coiled-coil region" evidence="9">
    <location>
        <begin position="1598"/>
        <end position="1660"/>
    </location>
</feature>
<dbReference type="CDD" id="cd01377">
    <property type="entry name" value="MYSc_class_II"/>
    <property type="match status" value="1"/>
</dbReference>
<keyword evidence="3 8" id="KW-0067">ATP-binding</keyword>
<dbReference type="PROSITE" id="PS51456">
    <property type="entry name" value="MYOSIN_MOTOR"/>
    <property type="match status" value="1"/>
</dbReference>
<evidence type="ECO:0000313" key="13">
    <source>
        <dbReference type="EMBL" id="CAB4254923.1"/>
    </source>
</evidence>
<name>A0A8H2VGQ8_9SACH</name>
<keyword evidence="4 9" id="KW-0175">Coiled coil</keyword>
<sequence length="1886" mass="218424">MPENEHTETRIVWIPDQTETFVQGEILDNGSIDEINKGATTEVRVLNSNEIRTISMKDIQPVNPTSFEKSDNMSELTFLNEPSVLYNLENRYKDDLIYTYSGLFLVAINPYCNIKLYTPEFINLYHGSVKEENKPHIFAVAEEAYQNLLTERLNQSILVTGESGAGKTENTKKILQYLASVTSSDDKDTISNDSPNNLESFERKILQSNPILESFGNAQTVRNNNSSRFGKFIKIEFDERGKINGAHIEWYLLEKSRVINQHPDERNYHIFYEFLNSTSEADLNRKYRLPSSSISSYEYLAHSNHSIAGVNDQANFSELITAFQTVGFEEQNIENILTVIAIILHIGNIKFTSEKAEQASFSSDIEDLITLLGVEKSDFETAILRPKSKAGREWVSQSKNATQAKFILNSLARSLYEHLFSYIVDRINLSLDHGSMTVNYIGLLDIAGFEIFEHNSFEQLCINYTNEKLQQFFNHHMFVLEQSEYIKENIQWNYIDYGKDLQFTIDLIEQKKIPSGILPLLDEESILPKSTDDTFFEKLITNWDQKSDRFKRSKLPNCFVLKHYAGDVEYNIDGWLSKNKDPLSENLSTVLSNADNSFISNFFSKSENELDIPGSPVKPSRSRSPGTSFRTASARHREQQISLLQQLNTTHPHFVRCIIPNNKKMAKNFDRKLILDQLRCNGVLEGIRIAREGYPNRIFFKEFYNRYNLLSSDQDDYHKKDPKKNCEILLSSLHFDPSLFKVGNTKLFFKAGVLAKLENKKEDKMRKISILFNAQIRGRLNRQSTKDKLRKITSARVVGNTFETYNTLMQDPWFNLFVTIKPLLSSTQDITKTKKFSTQIKELETKIGETEKINNELLTSKVEAETQLEDIRNLLNEEKNKLDSKERELEKILNAKTNLETQLTEANKLNDDINLEKKNALEKYENSKTEIEKMNDLIGERQKKIEILTSNADEISKTFESFKMEVSSKEEEFTLTNQEKDDLLTKIEKLEELKVNNEKEISNLKNKISNSEEDLDIKLGALERSCETAKSRLETLVNENIDLRSQISSAKKDQIANSKQIKNKENELNRFKDRLASFQSEISSVSKQRDDALLEHEKVLSELKEARDKLSELKITYQTLESNYTSLKGKQHHMSNSNSSIKSSSVRVQDLESKLSEERSLNQYLTKRLSVNNENFTTDDILSGTNMKTNELIHTYNDMKLKLDDTVRKLEGEITEKKTLISTLRITETRLASSSFDYQRSKGQIKNLIQIIKDSNIDVNLEKELDDNSNVDISFEKLVLEVQYLRRQLEVEKKAHSDAENVASALHNKFGKMQSAGSSSDLYKLKYEASEEHVKNLEYKLKENVLHDRTNLAAGDIFKNRKGISKYEEELRYQKLENYKIQEYLNDSEKQINSLSFGIKQFKSKETLLNEQIQRLEQELSSTIKQKEMISSTMKQQKQQYEACLDDLHANEIQIKDYTHALKQAEDDVKNLGNVLENLKSQIKQKEKQLWNTESERNDLDMKLQETVLQLKREQDVNKMLNSDLEHMKERVIAMKDNTHYSTKIESLNEQIEHGMKNETELKKQISTLKYKLESLGNDAEAKINDLIKQNNHYTNLVEVLSTERDAANAERMDLDEKYKELSNLKDTLANKVQLLSDEKMQLMNQIEQLNSNLNQTGVDFSKSVQERNKINGNIEYLEETLALQKEQNERNIELVKSLQSEVDGYKEKFDQEKQKNIDLHEENQTLSRQNQQLSASVQSLEEQISDTTDKDSWLAKIHELETLVSSETDLKYEEMKKNKALDRAIQDLTERNESQVEVINVANKDRQQFENNVQQYNDQINNLEKFISEQEVNLKKAVRDNSYYQDRVLELEKELTFWKERGDGGVSNIGRKQVDSDVRTEEIMS</sequence>
<dbReference type="PANTHER" id="PTHR13140:SF857">
    <property type="entry name" value="MYOSIN-11"/>
    <property type="match status" value="1"/>
</dbReference>
<dbReference type="GO" id="GO:0051015">
    <property type="term" value="F:actin filament binding"/>
    <property type="evidence" value="ECO:0007669"/>
    <property type="project" value="TreeGrafter"/>
</dbReference>
<keyword evidence="14" id="KW-1185">Reference proteome</keyword>
<evidence type="ECO:0000259" key="12">
    <source>
        <dbReference type="PROSITE" id="PS51844"/>
    </source>
</evidence>
<dbReference type="Gene3D" id="1.20.120.720">
    <property type="entry name" value="Myosin VI head, motor domain, U50 subdomain"/>
    <property type="match status" value="1"/>
</dbReference>
<dbReference type="SUPFAM" id="SSF52540">
    <property type="entry name" value="P-loop containing nucleoside triphosphate hydrolases"/>
    <property type="match status" value="1"/>
</dbReference>
<dbReference type="PANTHER" id="PTHR13140">
    <property type="entry name" value="MYOSIN"/>
    <property type="match status" value="1"/>
</dbReference>
<keyword evidence="6 8" id="KW-0505">Motor protein</keyword>
<evidence type="ECO:0000259" key="11">
    <source>
        <dbReference type="PROSITE" id="PS51456"/>
    </source>
</evidence>
<feature type="coiled-coil region" evidence="9">
    <location>
        <begin position="840"/>
        <end position="937"/>
    </location>
</feature>
<dbReference type="Gene3D" id="1.20.58.530">
    <property type="match status" value="1"/>
</dbReference>
<reference evidence="13 14" key="1">
    <citation type="submission" date="2020-05" db="EMBL/GenBank/DDBJ databases">
        <authorList>
            <person name="Casaregola S."/>
            <person name="Devillers H."/>
            <person name="Grondin C."/>
        </authorList>
    </citation>
    <scope>NUCLEOTIDE SEQUENCE [LARGE SCALE GENOMIC DNA]</scope>
    <source>
        <strain evidence="13 14">CLIB 1767</strain>
    </source>
</reference>
<evidence type="ECO:0000256" key="1">
    <source>
        <dbReference type="ARBA" id="ARBA00008314"/>
    </source>
</evidence>
<dbReference type="SMART" id="SM00242">
    <property type="entry name" value="MYSc"/>
    <property type="match status" value="1"/>
</dbReference>
<dbReference type="PRINTS" id="PR00193">
    <property type="entry name" value="MYOSINHEAVY"/>
</dbReference>
<keyword evidence="7 8" id="KW-0009">Actin-binding</keyword>
<evidence type="ECO:0000313" key="14">
    <source>
        <dbReference type="Proteomes" id="UP000644660"/>
    </source>
</evidence>
<evidence type="ECO:0000256" key="8">
    <source>
        <dbReference type="PROSITE-ProRule" id="PRU00782"/>
    </source>
</evidence>
<feature type="domain" description="Myosin N-terminal SH3-like" evidence="12">
    <location>
        <begin position="7"/>
        <end position="64"/>
    </location>
</feature>
<dbReference type="EMBL" id="CAEFZW010000005">
    <property type="protein sequence ID" value="CAB4254923.1"/>
    <property type="molecule type" value="Genomic_DNA"/>
</dbReference>
<dbReference type="InterPro" id="IPR004009">
    <property type="entry name" value="SH3_Myosin"/>
</dbReference>
<dbReference type="PROSITE" id="PS50096">
    <property type="entry name" value="IQ"/>
    <property type="match status" value="1"/>
</dbReference>
<dbReference type="GO" id="GO:0005524">
    <property type="term" value="F:ATP binding"/>
    <property type="evidence" value="ECO:0007669"/>
    <property type="project" value="UniProtKB-UniRule"/>
</dbReference>
<dbReference type="Pfam" id="PF00063">
    <property type="entry name" value="Myosin_head"/>
    <property type="match status" value="1"/>
</dbReference>
<gene>
    <name evidence="13" type="ORF">KABA2_05S04290</name>
</gene>
<dbReference type="InterPro" id="IPR001609">
    <property type="entry name" value="Myosin_head_motor_dom-like"/>
</dbReference>
<organism evidence="13 14">
    <name type="scientific">Maudiozyma barnettii</name>
    <dbReference type="NCBI Taxonomy" id="61262"/>
    <lineage>
        <taxon>Eukaryota</taxon>
        <taxon>Fungi</taxon>
        <taxon>Dikarya</taxon>
        <taxon>Ascomycota</taxon>
        <taxon>Saccharomycotina</taxon>
        <taxon>Saccharomycetes</taxon>
        <taxon>Saccharomycetales</taxon>
        <taxon>Saccharomycetaceae</taxon>
        <taxon>Maudiozyma</taxon>
    </lineage>
</organism>
<feature type="coiled-coil region" evidence="9">
    <location>
        <begin position="1800"/>
        <end position="1841"/>
    </location>
</feature>
<keyword evidence="5 8" id="KW-0518">Myosin</keyword>
<evidence type="ECO:0000256" key="3">
    <source>
        <dbReference type="ARBA" id="ARBA00022840"/>
    </source>
</evidence>
<dbReference type="OrthoDB" id="6108017at2759"/>
<evidence type="ECO:0000256" key="4">
    <source>
        <dbReference type="ARBA" id="ARBA00023054"/>
    </source>
</evidence>
<dbReference type="Gene3D" id="1.20.5.4820">
    <property type="match status" value="1"/>
</dbReference>
<feature type="region of interest" description="Disordered" evidence="10">
    <location>
        <begin position="610"/>
        <end position="632"/>
    </location>
</feature>
<comment type="similarity">
    <text evidence="1 8">Belongs to the TRAFAC class myosin-kinesin ATPase superfamily. Myosin family.</text>
</comment>
<dbReference type="GeneID" id="64857945"/>
<dbReference type="Gene3D" id="3.40.850.10">
    <property type="entry name" value="Kinesin motor domain"/>
    <property type="match status" value="1"/>
</dbReference>
<evidence type="ECO:0000256" key="9">
    <source>
        <dbReference type="SAM" id="Coils"/>
    </source>
</evidence>
<dbReference type="Proteomes" id="UP000644660">
    <property type="component" value="Unassembled WGS sequence"/>
</dbReference>
<dbReference type="InterPro" id="IPR027417">
    <property type="entry name" value="P-loop_NTPase"/>
</dbReference>
<dbReference type="InterPro" id="IPR036961">
    <property type="entry name" value="Kinesin_motor_dom_sf"/>
</dbReference>
<accession>A0A8H2VGQ8</accession>
<feature type="domain" description="Myosin motor" evidence="11">
    <location>
        <begin position="68"/>
        <end position="762"/>
    </location>
</feature>
<evidence type="ECO:0000256" key="5">
    <source>
        <dbReference type="ARBA" id="ARBA00023123"/>
    </source>
</evidence>
<protein>
    <submittedName>
        <fullName evidence="13">Similar to Saccharomyces cerevisiae YHR023W MYO1 Type II myosin heavy chain, required for wild- type cytokinesis and cell separation</fullName>
    </submittedName>
</protein>
<evidence type="ECO:0000256" key="7">
    <source>
        <dbReference type="ARBA" id="ARBA00023203"/>
    </source>
</evidence>